<sequence>MLWGYAVKTQCQFLSEDERLRIHERSIDILEQVGIKFLSDKALKILEKNGAKVDHSEKLAKIPREMVDQALKTSPKSFVLGARNPEFNVAHPSEHTGYVLDCGGVFTYDYKTSERRYSTLKDCEQAFRVFEEMSLGSYVWPHSVPDLEKTHPNSSQVMLDLTSLMWTSKHVQDELTDPREVPFMIEGMKAILGSEEAV</sequence>
<dbReference type="InterPro" id="IPR010426">
    <property type="entry name" value="MTTB_MeTrfase"/>
</dbReference>
<dbReference type="EMBL" id="BARS01034282">
    <property type="protein sequence ID" value="GAG20499.1"/>
    <property type="molecule type" value="Genomic_DNA"/>
</dbReference>
<dbReference type="Gene3D" id="3.20.20.480">
    <property type="entry name" value="Trimethylamine methyltransferase-like"/>
    <property type="match status" value="1"/>
</dbReference>
<gene>
    <name evidence="4" type="ORF">S01H1_52984</name>
</gene>
<feature type="non-terminal residue" evidence="4">
    <location>
        <position position="198"/>
    </location>
</feature>
<protein>
    <recommendedName>
        <fullName evidence="5">Trimethylamine methyltransferase</fullName>
    </recommendedName>
</protein>
<dbReference type="GO" id="GO:0008168">
    <property type="term" value="F:methyltransferase activity"/>
    <property type="evidence" value="ECO:0007669"/>
    <property type="project" value="UniProtKB-KW"/>
</dbReference>
<name>X0VQ72_9ZZZZ</name>
<reference evidence="4" key="1">
    <citation type="journal article" date="2014" name="Front. Microbiol.">
        <title>High frequency of phylogenetically diverse reductive dehalogenase-homologous genes in deep subseafloor sedimentary metagenomes.</title>
        <authorList>
            <person name="Kawai M."/>
            <person name="Futagami T."/>
            <person name="Toyoda A."/>
            <person name="Takaki Y."/>
            <person name="Nishi S."/>
            <person name="Hori S."/>
            <person name="Arai W."/>
            <person name="Tsubouchi T."/>
            <person name="Morono Y."/>
            <person name="Uchiyama I."/>
            <person name="Ito T."/>
            <person name="Fujiyama A."/>
            <person name="Inagaki F."/>
            <person name="Takami H."/>
        </authorList>
    </citation>
    <scope>NUCLEOTIDE SEQUENCE</scope>
    <source>
        <strain evidence="4">Expedition CK06-06</strain>
    </source>
</reference>
<organism evidence="4">
    <name type="scientific">marine sediment metagenome</name>
    <dbReference type="NCBI Taxonomy" id="412755"/>
    <lineage>
        <taxon>unclassified sequences</taxon>
        <taxon>metagenomes</taxon>
        <taxon>ecological metagenomes</taxon>
    </lineage>
</organism>
<dbReference type="Pfam" id="PF06253">
    <property type="entry name" value="MTTB"/>
    <property type="match status" value="1"/>
</dbReference>
<comment type="caution">
    <text evidence="4">The sequence shown here is derived from an EMBL/GenBank/DDBJ whole genome shotgun (WGS) entry which is preliminary data.</text>
</comment>
<evidence type="ECO:0000256" key="3">
    <source>
        <dbReference type="ARBA" id="ARBA00022679"/>
    </source>
</evidence>
<comment type="similarity">
    <text evidence="1">Belongs to the trimethylamine methyltransferase family.</text>
</comment>
<evidence type="ECO:0000256" key="2">
    <source>
        <dbReference type="ARBA" id="ARBA00022603"/>
    </source>
</evidence>
<accession>X0VQ72</accession>
<dbReference type="InterPro" id="IPR038601">
    <property type="entry name" value="MttB-like_sf"/>
</dbReference>
<dbReference type="GO" id="GO:0032259">
    <property type="term" value="P:methylation"/>
    <property type="evidence" value="ECO:0007669"/>
    <property type="project" value="UniProtKB-KW"/>
</dbReference>
<evidence type="ECO:0008006" key="5">
    <source>
        <dbReference type="Google" id="ProtNLM"/>
    </source>
</evidence>
<proteinExistence type="inferred from homology"/>
<evidence type="ECO:0000313" key="4">
    <source>
        <dbReference type="EMBL" id="GAG20499.1"/>
    </source>
</evidence>
<evidence type="ECO:0000256" key="1">
    <source>
        <dbReference type="ARBA" id="ARBA00007137"/>
    </source>
</evidence>
<dbReference type="AlphaFoldDB" id="X0VQ72"/>
<keyword evidence="3" id="KW-0808">Transferase</keyword>
<keyword evidence="2" id="KW-0489">Methyltransferase</keyword>
<dbReference type="GO" id="GO:0015948">
    <property type="term" value="P:methanogenesis"/>
    <property type="evidence" value="ECO:0007669"/>
    <property type="project" value="InterPro"/>
</dbReference>